<evidence type="ECO:0000313" key="2">
    <source>
        <dbReference type="Proteomes" id="UP000005215"/>
    </source>
</evidence>
<dbReference type="AlphaFoldDB" id="A0A287D3K8"/>
<sequence length="44" mass="5331">MLRKLWQLLKMLKENQFFNSRCLVYCEGAQSLMTLKMFWGSQKT</sequence>
<organism evidence="1 2">
    <name type="scientific">Ictidomys tridecemlineatus</name>
    <name type="common">Thirteen-lined ground squirrel</name>
    <name type="synonym">Spermophilus tridecemlineatus</name>
    <dbReference type="NCBI Taxonomy" id="43179"/>
    <lineage>
        <taxon>Eukaryota</taxon>
        <taxon>Metazoa</taxon>
        <taxon>Chordata</taxon>
        <taxon>Craniata</taxon>
        <taxon>Vertebrata</taxon>
        <taxon>Euteleostomi</taxon>
        <taxon>Mammalia</taxon>
        <taxon>Eutheria</taxon>
        <taxon>Euarchontoglires</taxon>
        <taxon>Glires</taxon>
        <taxon>Rodentia</taxon>
        <taxon>Sciuromorpha</taxon>
        <taxon>Sciuridae</taxon>
        <taxon>Xerinae</taxon>
        <taxon>Marmotini</taxon>
        <taxon>Ictidomys</taxon>
    </lineage>
</organism>
<dbReference type="EMBL" id="AGTP01001662">
    <property type="status" value="NOT_ANNOTATED_CDS"/>
    <property type="molecule type" value="Genomic_DNA"/>
</dbReference>
<keyword evidence="2" id="KW-1185">Reference proteome</keyword>
<dbReference type="Ensembl" id="ENSSTOT00000035021.1">
    <property type="protein sequence ID" value="ENSSTOP00000028100.1"/>
    <property type="gene ID" value="ENSSTOG00000034583.1"/>
</dbReference>
<dbReference type="Proteomes" id="UP000005215">
    <property type="component" value="Unassembled WGS sequence"/>
</dbReference>
<dbReference type="GeneTree" id="ENSGT00900000143171"/>
<evidence type="ECO:0000313" key="1">
    <source>
        <dbReference type="Ensembl" id="ENSSTOP00000028100.1"/>
    </source>
</evidence>
<reference evidence="1" key="3">
    <citation type="submission" date="2025-09" db="UniProtKB">
        <authorList>
            <consortium name="Ensembl"/>
        </authorList>
    </citation>
    <scope>IDENTIFICATION</scope>
</reference>
<reference evidence="2" key="1">
    <citation type="submission" date="2011-11" db="EMBL/GenBank/DDBJ databases">
        <title>The Draft Genome of Spermophilus tridecemlineatus.</title>
        <authorList>
            <consortium name="The Broad Institute Genome Assembly &amp; Analysis Group"/>
            <consortium name="Computational R&amp;D Group"/>
            <consortium name="and Sequencing Platform"/>
            <person name="Di Palma F."/>
            <person name="Alfoldi J."/>
            <person name="Johnson J."/>
            <person name="Berlin A."/>
            <person name="Gnerre S."/>
            <person name="Jaffe D."/>
            <person name="MacCallum I."/>
            <person name="Young S."/>
            <person name="Walker B.J."/>
            <person name="Lindblad-Toh K."/>
        </authorList>
    </citation>
    <scope>NUCLEOTIDE SEQUENCE [LARGE SCALE GENOMIC DNA]</scope>
</reference>
<dbReference type="InParanoid" id="A0A287D3K8"/>
<protein>
    <submittedName>
        <fullName evidence="1">Uncharacterized protein</fullName>
    </submittedName>
</protein>
<accession>A0A287D3K8</accession>
<proteinExistence type="predicted"/>
<reference evidence="1" key="2">
    <citation type="submission" date="2025-08" db="UniProtKB">
        <authorList>
            <consortium name="Ensembl"/>
        </authorList>
    </citation>
    <scope>IDENTIFICATION</scope>
</reference>
<name>A0A287D3K8_ICTTR</name>